<dbReference type="InterPro" id="IPR052908">
    <property type="entry name" value="AP-4-A_phosphorylase"/>
</dbReference>
<proteinExistence type="predicted"/>
<dbReference type="PANTHER" id="PTHR42997">
    <property type="entry name" value="HIT FAMILY HYDROLASE"/>
    <property type="match status" value="1"/>
</dbReference>
<reference evidence="3" key="1">
    <citation type="submission" date="2020-05" db="EMBL/GenBank/DDBJ databases">
        <authorList>
            <person name="Chiriac C."/>
            <person name="Salcher M."/>
            <person name="Ghai R."/>
            <person name="Kavagutti S V."/>
        </authorList>
    </citation>
    <scope>NUCLEOTIDE SEQUENCE</scope>
</reference>
<dbReference type="EMBL" id="CAFBNC010000061">
    <property type="protein sequence ID" value="CAB4940310.1"/>
    <property type="molecule type" value="Genomic_DNA"/>
</dbReference>
<dbReference type="EMBL" id="CAEMXZ010000019">
    <property type="protein sequence ID" value="CAB4322901.1"/>
    <property type="molecule type" value="Genomic_DNA"/>
</dbReference>
<evidence type="ECO:0000313" key="4">
    <source>
        <dbReference type="EMBL" id="CAB4940310.1"/>
    </source>
</evidence>
<name>A0A6J5YET2_9ZZZZ</name>
<dbReference type="PANTHER" id="PTHR42997:SF1">
    <property type="entry name" value="AP-4-A PHOSPHORYLASE"/>
    <property type="match status" value="1"/>
</dbReference>
<sequence>MSASGLDHLWAGWRHSYIAAVSTPGDTSLEPDETGSLFERILRLDDDAAFVVHRGDTCSVLLNAYPYCSGHMLVVPNRAVAQLEDLTVPERHELADLTTAAVIALRAAYRCEGVNVGTNLGEAAGAGVPTHLHTHVLPRWAGDTNFMTSVALTRVLPEPLDVSCTRLRAAWPTDYGRSDV</sequence>
<dbReference type="InterPro" id="IPR039383">
    <property type="entry name" value="FHIT"/>
</dbReference>
<feature type="domain" description="HIT" evidence="2">
    <location>
        <begin position="37"/>
        <end position="146"/>
    </location>
</feature>
<evidence type="ECO:0000259" key="2">
    <source>
        <dbReference type="PROSITE" id="PS51084"/>
    </source>
</evidence>
<dbReference type="CDD" id="cd01275">
    <property type="entry name" value="FHIT"/>
    <property type="match status" value="1"/>
</dbReference>
<dbReference type="InterPro" id="IPR036265">
    <property type="entry name" value="HIT-like_sf"/>
</dbReference>
<dbReference type="PROSITE" id="PS51084">
    <property type="entry name" value="HIT_2"/>
    <property type="match status" value="1"/>
</dbReference>
<organism evidence="3">
    <name type="scientific">freshwater metagenome</name>
    <dbReference type="NCBI Taxonomy" id="449393"/>
    <lineage>
        <taxon>unclassified sequences</taxon>
        <taxon>metagenomes</taxon>
        <taxon>ecological metagenomes</taxon>
    </lineage>
</organism>
<dbReference type="SUPFAM" id="SSF54197">
    <property type="entry name" value="HIT-like"/>
    <property type="match status" value="1"/>
</dbReference>
<keyword evidence="1" id="KW-0547">Nucleotide-binding</keyword>
<dbReference type="GO" id="GO:0000166">
    <property type="term" value="F:nucleotide binding"/>
    <property type="evidence" value="ECO:0007669"/>
    <property type="project" value="UniProtKB-KW"/>
</dbReference>
<accession>A0A6J5YET2</accession>
<dbReference type="InterPro" id="IPR011146">
    <property type="entry name" value="HIT-like"/>
</dbReference>
<dbReference type="Pfam" id="PF01230">
    <property type="entry name" value="HIT"/>
    <property type="match status" value="1"/>
</dbReference>
<protein>
    <submittedName>
        <fullName evidence="3">Unannotated protein</fullName>
    </submittedName>
</protein>
<gene>
    <name evidence="3" type="ORF">UFOPK1392_00642</name>
    <name evidence="4" type="ORF">UFOPK3733_01254</name>
</gene>
<evidence type="ECO:0000313" key="3">
    <source>
        <dbReference type="EMBL" id="CAB4322901.1"/>
    </source>
</evidence>
<dbReference type="AlphaFoldDB" id="A0A6J5YET2"/>
<dbReference type="Gene3D" id="3.30.428.10">
    <property type="entry name" value="HIT-like"/>
    <property type="match status" value="1"/>
</dbReference>
<dbReference type="GO" id="GO:0003824">
    <property type="term" value="F:catalytic activity"/>
    <property type="evidence" value="ECO:0007669"/>
    <property type="project" value="InterPro"/>
</dbReference>
<evidence type="ECO:0000256" key="1">
    <source>
        <dbReference type="ARBA" id="ARBA00022741"/>
    </source>
</evidence>